<dbReference type="PROSITE" id="PS50937">
    <property type="entry name" value="HTH_MERR_2"/>
    <property type="match status" value="1"/>
</dbReference>
<feature type="coiled-coil region" evidence="2">
    <location>
        <begin position="81"/>
        <end position="108"/>
    </location>
</feature>
<dbReference type="RefSeq" id="WP_185374638.1">
    <property type="nucleotide sequence ID" value="NZ_JAARNB010000005.1"/>
</dbReference>
<accession>A0A7X1BVE4</accession>
<keyword evidence="1" id="KW-0238">DNA-binding</keyword>
<keyword evidence="2" id="KW-0175">Coiled coil</keyword>
<dbReference type="EMBL" id="JAAROL010000005">
    <property type="protein sequence ID" value="MBC1332934.1"/>
    <property type="molecule type" value="Genomic_DNA"/>
</dbReference>
<dbReference type="GO" id="GO:0003677">
    <property type="term" value="F:DNA binding"/>
    <property type="evidence" value="ECO:0007669"/>
    <property type="project" value="UniProtKB-KW"/>
</dbReference>
<sequence length="128" mass="15146">MNIKEASERTGVSADTIRYYERIGLVPPIERNHNGVRQIDDEDLRWLEFSRHMRHAGLSVEALIEYLALFRMGDATIDTRINLLKEQRNELKDRIDVMQEALERLDFKIENYRGHMVPTEKKLKDFDS</sequence>
<dbReference type="Pfam" id="PF13411">
    <property type="entry name" value="MerR_1"/>
    <property type="match status" value="1"/>
</dbReference>
<evidence type="ECO:0000256" key="1">
    <source>
        <dbReference type="ARBA" id="ARBA00023125"/>
    </source>
</evidence>
<dbReference type="SMART" id="SM00422">
    <property type="entry name" value="HTH_MERR"/>
    <property type="match status" value="1"/>
</dbReference>
<evidence type="ECO:0000313" key="4">
    <source>
        <dbReference type="EMBL" id="MBC1332934.1"/>
    </source>
</evidence>
<gene>
    <name evidence="4" type="ORF">HB759_13370</name>
</gene>
<dbReference type="CDD" id="cd01109">
    <property type="entry name" value="HTH_YyaN"/>
    <property type="match status" value="1"/>
</dbReference>
<evidence type="ECO:0000313" key="5">
    <source>
        <dbReference type="Proteomes" id="UP000532866"/>
    </source>
</evidence>
<dbReference type="InterPro" id="IPR009061">
    <property type="entry name" value="DNA-bd_dom_put_sf"/>
</dbReference>
<dbReference type="AlphaFoldDB" id="A0A7X1BVE4"/>
<feature type="domain" description="HTH merR-type" evidence="3">
    <location>
        <begin position="1"/>
        <end position="69"/>
    </location>
</feature>
<evidence type="ECO:0000259" key="3">
    <source>
        <dbReference type="PROSITE" id="PS50937"/>
    </source>
</evidence>
<dbReference type="Proteomes" id="UP000532866">
    <property type="component" value="Unassembled WGS sequence"/>
</dbReference>
<dbReference type="SUPFAM" id="SSF46955">
    <property type="entry name" value="Putative DNA-binding domain"/>
    <property type="match status" value="1"/>
</dbReference>
<dbReference type="GO" id="GO:0003700">
    <property type="term" value="F:DNA-binding transcription factor activity"/>
    <property type="evidence" value="ECO:0007669"/>
    <property type="project" value="InterPro"/>
</dbReference>
<dbReference type="PANTHER" id="PTHR30204">
    <property type="entry name" value="REDOX-CYCLING DRUG-SENSING TRANSCRIPTIONAL ACTIVATOR SOXR"/>
    <property type="match status" value="1"/>
</dbReference>
<comment type="caution">
    <text evidence="4">The sequence shown here is derived from an EMBL/GenBank/DDBJ whole genome shotgun (WGS) entry which is preliminary data.</text>
</comment>
<organism evidence="4 5">
    <name type="scientific">Listeria booriae</name>
    <dbReference type="NCBI Taxonomy" id="1552123"/>
    <lineage>
        <taxon>Bacteria</taxon>
        <taxon>Bacillati</taxon>
        <taxon>Bacillota</taxon>
        <taxon>Bacilli</taxon>
        <taxon>Bacillales</taxon>
        <taxon>Listeriaceae</taxon>
        <taxon>Listeria</taxon>
    </lineage>
</organism>
<reference evidence="4 5" key="1">
    <citation type="submission" date="2020-03" db="EMBL/GenBank/DDBJ databases">
        <title>Soil Listeria distribution.</title>
        <authorList>
            <person name="Liao J."/>
            <person name="Wiedmann M."/>
        </authorList>
    </citation>
    <scope>NUCLEOTIDE SEQUENCE [LARGE SCALE GENOMIC DNA]</scope>
    <source>
        <strain evidence="4 5">FSL L7-1833</strain>
    </source>
</reference>
<proteinExistence type="predicted"/>
<evidence type="ECO:0000256" key="2">
    <source>
        <dbReference type="SAM" id="Coils"/>
    </source>
</evidence>
<protein>
    <submittedName>
        <fullName evidence="4">MerR family transcriptional regulator</fullName>
    </submittedName>
</protein>
<name>A0A7X1BVE4_9LIST</name>
<dbReference type="PANTHER" id="PTHR30204:SF98">
    <property type="entry name" value="HTH-TYPE TRANSCRIPTIONAL REGULATOR ADHR"/>
    <property type="match status" value="1"/>
</dbReference>
<dbReference type="InterPro" id="IPR047057">
    <property type="entry name" value="MerR_fam"/>
</dbReference>
<dbReference type="Gene3D" id="1.10.1660.10">
    <property type="match status" value="1"/>
</dbReference>
<dbReference type="PRINTS" id="PR00040">
    <property type="entry name" value="HTHMERR"/>
</dbReference>
<dbReference type="InterPro" id="IPR000551">
    <property type="entry name" value="MerR-type_HTH_dom"/>
</dbReference>